<keyword evidence="3" id="KW-1185">Reference proteome</keyword>
<sequence>MERKAEVEDRLRRLAAGFAGYADAYDRSTPATSAQAGAHREAIALRRAAGGVEAALDDLGFVTALHRTLVAWKIGTRGSRLVSPPEFFEALQVAKSGIVALERYAIDDHDAPEDVADRVWQVIEGLGVVVNKSKLVAGTKTLHHVLPDLVVPLDRDWTGSFFRLHAPDWQYNQQRTYRWVHDRFAALARRVNPQQHVTGRGWRTSRTKVLDNAMIAFCRRDGRDPVPPDAPVRAVSFSVDGPPPTRGEALSPPGPGHPHAERVRVLLEAARGAIAGQGFTPEPGKAVSLDLVVRVGPGAHPADAPDVLGGVGAVLQDRAGRGGPPHLADLSSVWLFRHGHQLKQVSYREVEGADTGYTVSVRVIDA</sequence>
<dbReference type="Proteomes" id="UP001225605">
    <property type="component" value="Unassembled WGS sequence"/>
</dbReference>
<protein>
    <submittedName>
        <fullName evidence="2">Uncharacterized protein</fullName>
    </submittedName>
</protein>
<feature type="region of interest" description="Disordered" evidence="1">
    <location>
        <begin position="236"/>
        <end position="258"/>
    </location>
</feature>
<evidence type="ECO:0000256" key="1">
    <source>
        <dbReference type="SAM" id="MobiDB-lite"/>
    </source>
</evidence>
<proteinExistence type="predicted"/>
<dbReference type="EMBL" id="NSDM01000003">
    <property type="protein sequence ID" value="MDQ2584353.1"/>
    <property type="molecule type" value="Genomic_DNA"/>
</dbReference>
<name>A0ABU0WWW7_9PSEU</name>
<evidence type="ECO:0000313" key="2">
    <source>
        <dbReference type="EMBL" id="MDQ2584353.1"/>
    </source>
</evidence>
<evidence type="ECO:0000313" key="3">
    <source>
        <dbReference type="Proteomes" id="UP001225605"/>
    </source>
</evidence>
<reference evidence="2 3" key="1">
    <citation type="submission" date="2017-06" db="EMBL/GenBank/DDBJ databases">
        <title>Cultured bacterium strain Saccharothrix yanglingensis Hhs.015.</title>
        <authorList>
            <person name="Xia Y."/>
        </authorList>
    </citation>
    <scope>NUCLEOTIDE SEQUENCE [LARGE SCALE GENOMIC DNA]</scope>
    <source>
        <strain evidence="2 3">Hhs.015</strain>
    </source>
</reference>
<comment type="caution">
    <text evidence="2">The sequence shown here is derived from an EMBL/GenBank/DDBJ whole genome shotgun (WGS) entry which is preliminary data.</text>
</comment>
<accession>A0ABU0WWW7</accession>
<organism evidence="2 3">
    <name type="scientific">Saccharothrix yanglingensis</name>
    <dbReference type="NCBI Taxonomy" id="659496"/>
    <lineage>
        <taxon>Bacteria</taxon>
        <taxon>Bacillati</taxon>
        <taxon>Actinomycetota</taxon>
        <taxon>Actinomycetes</taxon>
        <taxon>Pseudonocardiales</taxon>
        <taxon>Pseudonocardiaceae</taxon>
        <taxon>Saccharothrix</taxon>
    </lineage>
</organism>
<dbReference type="RefSeq" id="WP_306745471.1">
    <property type="nucleotide sequence ID" value="NZ_NSDM01000003.1"/>
</dbReference>
<gene>
    <name evidence="2" type="ORF">CKY47_10235</name>
</gene>